<evidence type="ECO:0000256" key="7">
    <source>
        <dbReference type="PROSITE-ProRule" id="PRU01023"/>
    </source>
</evidence>
<dbReference type="Gene3D" id="3.30.70.1170">
    <property type="entry name" value="Sun protein, domain 3"/>
    <property type="match status" value="1"/>
</dbReference>
<dbReference type="Pfam" id="PF17126">
    <property type="entry name" value="RsmF_methylt_CI"/>
    <property type="match status" value="1"/>
</dbReference>
<feature type="domain" description="SAM-dependent MTase RsmB/NOP-type" evidence="9">
    <location>
        <begin position="12"/>
        <end position="296"/>
    </location>
</feature>
<evidence type="ECO:0000256" key="6">
    <source>
        <dbReference type="ARBA" id="ARBA00022884"/>
    </source>
</evidence>
<feature type="binding site" evidence="7">
    <location>
        <begin position="99"/>
        <end position="105"/>
    </location>
    <ligand>
        <name>S-adenosyl-L-methionine</name>
        <dbReference type="ChEBI" id="CHEBI:59789"/>
    </ligand>
</feature>
<evidence type="ECO:0000256" key="2">
    <source>
        <dbReference type="ARBA" id="ARBA00022490"/>
    </source>
</evidence>
<dbReference type="GO" id="GO:0032259">
    <property type="term" value="P:methylation"/>
    <property type="evidence" value="ECO:0007669"/>
    <property type="project" value="UniProtKB-KW"/>
</dbReference>
<dbReference type="Pfam" id="PF13636">
    <property type="entry name" value="Methyltranf_PUA"/>
    <property type="match status" value="1"/>
</dbReference>
<dbReference type="Gene3D" id="2.30.130.60">
    <property type="match status" value="1"/>
</dbReference>
<dbReference type="PANTHER" id="PTHR22807">
    <property type="entry name" value="NOP2 YEAST -RELATED NOL1/NOP2/FMU SUN DOMAIN-CONTAINING"/>
    <property type="match status" value="1"/>
</dbReference>
<evidence type="ECO:0000313" key="11">
    <source>
        <dbReference type="Proteomes" id="UP001519289"/>
    </source>
</evidence>
<dbReference type="GO" id="GO:0008168">
    <property type="term" value="F:methyltransferase activity"/>
    <property type="evidence" value="ECO:0007669"/>
    <property type="project" value="UniProtKB-KW"/>
</dbReference>
<dbReference type="InterPro" id="IPR031341">
    <property type="entry name" value="Methyltr_RsmF_N"/>
</dbReference>
<accession>A0ABS4JRZ7</accession>
<dbReference type="InterPro" id="IPR001678">
    <property type="entry name" value="MeTrfase_RsmB-F_NOP2_dom"/>
</dbReference>
<dbReference type="PROSITE" id="PS01153">
    <property type="entry name" value="NOL1_NOP2_SUN"/>
    <property type="match status" value="1"/>
</dbReference>
<gene>
    <name evidence="10" type="ORF">J2Z79_001151</name>
</gene>
<reference evidence="10 11" key="1">
    <citation type="submission" date="2021-03" db="EMBL/GenBank/DDBJ databases">
        <title>Genomic Encyclopedia of Type Strains, Phase IV (KMG-IV): sequencing the most valuable type-strain genomes for metagenomic binning, comparative biology and taxonomic classification.</title>
        <authorList>
            <person name="Goeker M."/>
        </authorList>
    </citation>
    <scope>NUCLEOTIDE SEQUENCE [LARGE SCALE GENOMIC DNA]</scope>
    <source>
        <strain evidence="10 11">DSM 27138</strain>
    </source>
</reference>
<evidence type="ECO:0000259" key="9">
    <source>
        <dbReference type="PROSITE" id="PS51686"/>
    </source>
</evidence>
<dbReference type="CDD" id="cd21147">
    <property type="entry name" value="RsmF_methylt_CTD1"/>
    <property type="match status" value="1"/>
</dbReference>
<organism evidence="10 11">
    <name type="scientific">Symbiobacterium terraclitae</name>
    <dbReference type="NCBI Taxonomy" id="557451"/>
    <lineage>
        <taxon>Bacteria</taxon>
        <taxon>Bacillati</taxon>
        <taxon>Bacillota</taxon>
        <taxon>Clostridia</taxon>
        <taxon>Eubacteriales</taxon>
        <taxon>Symbiobacteriaceae</taxon>
        <taxon>Symbiobacterium</taxon>
    </lineage>
</organism>
<feature type="binding site" evidence="7">
    <location>
        <position position="123"/>
    </location>
    <ligand>
        <name>S-adenosyl-L-methionine</name>
        <dbReference type="ChEBI" id="CHEBI:59789"/>
    </ligand>
</feature>
<name>A0ABS4JRZ7_9FIRM</name>
<dbReference type="InterPro" id="IPR018314">
    <property type="entry name" value="RsmB/NOL1/NOP2-like_CS"/>
</dbReference>
<dbReference type="InterPro" id="IPR029063">
    <property type="entry name" value="SAM-dependent_MTases_sf"/>
</dbReference>
<proteinExistence type="inferred from homology"/>
<dbReference type="CDD" id="cd02440">
    <property type="entry name" value="AdoMet_MTases"/>
    <property type="match status" value="1"/>
</dbReference>
<feature type="binding site" evidence="7">
    <location>
        <position position="168"/>
    </location>
    <ligand>
        <name>S-adenosyl-L-methionine</name>
        <dbReference type="ChEBI" id="CHEBI:59789"/>
    </ligand>
</feature>
<dbReference type="Pfam" id="PF01189">
    <property type="entry name" value="Methyltr_RsmB-F"/>
    <property type="match status" value="1"/>
</dbReference>
<dbReference type="PROSITE" id="PS51686">
    <property type="entry name" value="SAM_MT_RSMB_NOP"/>
    <property type="match status" value="1"/>
</dbReference>
<protein>
    <submittedName>
        <fullName evidence="10">NOL1/NOP2/sun family putative RNA methylase</fullName>
    </submittedName>
</protein>
<sequence length="508" mass="54423">MRRLLGDEYEAFAATYGEPRTHGLRVNRLKTDPAALAARLGMPVDPVPWTADGLYFPASLRPGRHPLHAAGLYYMQEPSAMAVAPLLAPRPGERVLDLAAAPGGKTTHLAALMENRGLLVANEVHPARARSLLENVERMGITCAVVLNERPDRLARSLPGFFDRILVDAPCSGEGMFRKLPEARESWRPDLPSSCARVQGQILDDAVAMLRPGGLLVYSTCTFAPEENEEVLLQLLTRHPELRLLDLPAVPGIAPARPDWTSDPDRAAALGVHRAGRLWPHRLRGEGHFVALLQKLDEAGSPGEAGPWGTPESAGRAPAESAGRTPAESAGRTPTGKGRIRAGRATQEAQGWAPARREALGAFAAFCREALSPEGADALQSGEIAQHGDWLYRPPEGSEALAGLHVLRAGLQLGLARKGRFEPAHALALALRPELVRQTCDLAAGSPAALAYLRGETLPASDQKGWTLVTVDGFPLGWARASDGVLKNHYPKGLRWLSSPPPAGDGED</sequence>
<keyword evidence="6 7" id="KW-0694">RNA-binding</keyword>
<evidence type="ECO:0000256" key="5">
    <source>
        <dbReference type="ARBA" id="ARBA00022691"/>
    </source>
</evidence>
<dbReference type="Proteomes" id="UP001519289">
    <property type="component" value="Unassembled WGS sequence"/>
</dbReference>
<keyword evidence="2" id="KW-0963">Cytoplasm</keyword>
<keyword evidence="3 7" id="KW-0489">Methyltransferase</keyword>
<dbReference type="PRINTS" id="PR02008">
    <property type="entry name" value="RCMTFAMILY"/>
</dbReference>
<comment type="similarity">
    <text evidence="1 7">Belongs to the class I-like SAM-binding methyltransferase superfamily. RsmB/NOP family.</text>
</comment>
<dbReference type="SUPFAM" id="SSF53335">
    <property type="entry name" value="S-adenosyl-L-methionine-dependent methyltransferases"/>
    <property type="match status" value="1"/>
</dbReference>
<dbReference type="InterPro" id="IPR049560">
    <property type="entry name" value="MeTrfase_RsmB-F_NOP2_cat"/>
</dbReference>
<dbReference type="PANTHER" id="PTHR22807:SF30">
    <property type="entry name" value="28S RRNA (CYTOSINE(4447)-C(5))-METHYLTRANSFERASE-RELATED"/>
    <property type="match status" value="1"/>
</dbReference>
<evidence type="ECO:0000313" key="10">
    <source>
        <dbReference type="EMBL" id="MBP2017766.1"/>
    </source>
</evidence>
<dbReference type="InterPro" id="IPR023267">
    <property type="entry name" value="RCMT"/>
</dbReference>
<dbReference type="EMBL" id="JAGGLG010000007">
    <property type="protein sequence ID" value="MBP2017766.1"/>
    <property type="molecule type" value="Genomic_DNA"/>
</dbReference>
<dbReference type="InterPro" id="IPR031340">
    <property type="entry name" value="RsmF_methylt_CI"/>
</dbReference>
<comment type="caution">
    <text evidence="7">Lacks conserved residue(s) required for the propagation of feature annotation.</text>
</comment>
<dbReference type="InterPro" id="IPR027391">
    <property type="entry name" value="Nol1_Nop2_Fmu_2"/>
</dbReference>
<feature type="active site" description="Nucleophile" evidence="7">
    <location>
        <position position="221"/>
    </location>
</feature>
<keyword evidence="5 7" id="KW-0949">S-adenosyl-L-methionine</keyword>
<feature type="region of interest" description="Disordered" evidence="8">
    <location>
        <begin position="300"/>
        <end position="353"/>
    </location>
</feature>
<comment type="caution">
    <text evidence="10">The sequence shown here is derived from an EMBL/GenBank/DDBJ whole genome shotgun (WGS) entry which is preliminary data.</text>
</comment>
<keyword evidence="4 7" id="KW-0808">Transferase</keyword>
<dbReference type="Gene3D" id="3.40.50.150">
    <property type="entry name" value="Vaccinia Virus protein VP39"/>
    <property type="match status" value="1"/>
</dbReference>
<evidence type="ECO:0000256" key="8">
    <source>
        <dbReference type="SAM" id="MobiDB-lite"/>
    </source>
</evidence>
<keyword evidence="11" id="KW-1185">Reference proteome</keyword>
<evidence type="ECO:0000256" key="1">
    <source>
        <dbReference type="ARBA" id="ARBA00007494"/>
    </source>
</evidence>
<dbReference type="Pfam" id="PF17125">
    <property type="entry name" value="Methyltr_RsmF_N"/>
    <property type="match status" value="1"/>
</dbReference>
<evidence type="ECO:0000256" key="4">
    <source>
        <dbReference type="ARBA" id="ARBA00022679"/>
    </source>
</evidence>
<evidence type="ECO:0000256" key="3">
    <source>
        <dbReference type="ARBA" id="ARBA00022603"/>
    </source>
</evidence>